<dbReference type="GO" id="GO:0008168">
    <property type="term" value="F:methyltransferase activity"/>
    <property type="evidence" value="ECO:0007669"/>
    <property type="project" value="UniProtKB-KW"/>
</dbReference>
<dbReference type="AlphaFoldDB" id="A0A150PNL0"/>
<reference evidence="3 4" key="1">
    <citation type="submission" date="2014-02" db="EMBL/GenBank/DDBJ databases">
        <title>The small core and large imbalanced accessory genome model reveals a collaborative survival strategy of Sorangium cellulosum strains in nature.</title>
        <authorList>
            <person name="Han K."/>
            <person name="Peng R."/>
            <person name="Blom J."/>
            <person name="Li Y.-Z."/>
        </authorList>
    </citation>
    <scope>NUCLEOTIDE SEQUENCE [LARGE SCALE GENOMIC DNA]</scope>
    <source>
        <strain evidence="3 4">So0157-25</strain>
    </source>
</reference>
<dbReference type="GO" id="GO:0032259">
    <property type="term" value="P:methylation"/>
    <property type="evidence" value="ECO:0007669"/>
    <property type="project" value="UniProtKB-KW"/>
</dbReference>
<comment type="caution">
    <text evidence="3">The sequence shown here is derived from an EMBL/GenBank/DDBJ whole genome shotgun (WGS) entry which is preliminary data.</text>
</comment>
<dbReference type="PANTHER" id="PTHR43591:SF24">
    <property type="entry name" value="2-METHOXY-6-POLYPRENYL-1,4-BENZOQUINOL METHYLASE, MITOCHONDRIAL"/>
    <property type="match status" value="1"/>
</dbReference>
<sequence>MTAPIGRESAVPPSSASGLPSWRSQVTFSMRVDQTDQEVALSGMLRPFGADQMRAIRGTLETAAKNASGELCLDFKRLKYMNNVAFLEINRFVRWAVEARPNLKIKLIISSVIPWAIRKFQVIAEIYSNVSVEIYDVAFYPSQGMLEDAEFIDVLRLQERIIWEHEKTGLMNHGLYPGMKIADIACGFGDFAILLQKEFKPEHIVGVDHSRPSLRYAQDHVRRLGLENVEYQYGDAAALLLPDNSFDFVSCRLSLQVFPQPERIMQELYRICKPGGRIYITNELLSCAYGYPEPDLIRATYKRFVELGRSIGMDLDTGIKTRQIMADAGLEDIRVNLIDINNMNTDCFDFARVVECWISVTANMARTAGAPPEYHAELSTGLRAHMAAITHPHGLASWPIYAGSGRKPMRVM</sequence>
<feature type="region of interest" description="Disordered" evidence="1">
    <location>
        <begin position="1"/>
        <end position="20"/>
    </location>
</feature>
<dbReference type="InterPro" id="IPR025714">
    <property type="entry name" value="Methyltranfer_dom"/>
</dbReference>
<protein>
    <submittedName>
        <fullName evidence="3">Quinone methyltransferase</fullName>
    </submittedName>
</protein>
<evidence type="ECO:0000313" key="4">
    <source>
        <dbReference type="Proteomes" id="UP000075420"/>
    </source>
</evidence>
<gene>
    <name evidence="3" type="ORF">BE08_16890</name>
</gene>
<keyword evidence="3" id="KW-0808">Transferase</keyword>
<dbReference type="EMBL" id="JELY01001008">
    <property type="protein sequence ID" value="KYF57243.1"/>
    <property type="molecule type" value="Genomic_DNA"/>
</dbReference>
<evidence type="ECO:0000313" key="3">
    <source>
        <dbReference type="EMBL" id="KYF57243.1"/>
    </source>
</evidence>
<dbReference type="SUPFAM" id="SSF53335">
    <property type="entry name" value="S-adenosyl-L-methionine-dependent methyltransferases"/>
    <property type="match status" value="1"/>
</dbReference>
<dbReference type="PANTHER" id="PTHR43591">
    <property type="entry name" value="METHYLTRANSFERASE"/>
    <property type="match status" value="1"/>
</dbReference>
<organism evidence="3 4">
    <name type="scientific">Sorangium cellulosum</name>
    <name type="common">Polyangium cellulosum</name>
    <dbReference type="NCBI Taxonomy" id="56"/>
    <lineage>
        <taxon>Bacteria</taxon>
        <taxon>Pseudomonadati</taxon>
        <taxon>Myxococcota</taxon>
        <taxon>Polyangia</taxon>
        <taxon>Polyangiales</taxon>
        <taxon>Polyangiaceae</taxon>
        <taxon>Sorangium</taxon>
    </lineage>
</organism>
<evidence type="ECO:0000256" key="1">
    <source>
        <dbReference type="SAM" id="MobiDB-lite"/>
    </source>
</evidence>
<evidence type="ECO:0000259" key="2">
    <source>
        <dbReference type="Pfam" id="PF13847"/>
    </source>
</evidence>
<dbReference type="InterPro" id="IPR029063">
    <property type="entry name" value="SAM-dependent_MTases_sf"/>
</dbReference>
<dbReference type="Pfam" id="PF13847">
    <property type="entry name" value="Methyltransf_31"/>
    <property type="match status" value="1"/>
</dbReference>
<dbReference type="Gene3D" id="3.40.50.150">
    <property type="entry name" value="Vaccinia Virus protein VP39"/>
    <property type="match status" value="1"/>
</dbReference>
<dbReference type="CDD" id="cd02440">
    <property type="entry name" value="AdoMet_MTases"/>
    <property type="match status" value="1"/>
</dbReference>
<feature type="domain" description="Methyltransferase" evidence="2">
    <location>
        <begin position="177"/>
        <end position="282"/>
    </location>
</feature>
<keyword evidence="3" id="KW-0489">Methyltransferase</keyword>
<accession>A0A150PNL0</accession>
<name>A0A150PNL0_SORCE</name>
<proteinExistence type="predicted"/>
<dbReference type="Proteomes" id="UP000075420">
    <property type="component" value="Unassembled WGS sequence"/>
</dbReference>